<evidence type="ECO:0000313" key="4">
    <source>
        <dbReference type="EMBL" id="QJE50384.1"/>
    </source>
</evidence>
<comment type="subcellular location">
    <subcellularLocation>
        <location evidence="1">Virion</location>
    </subcellularLocation>
</comment>
<sequence length="452" mass="50939">MNEEFPVSAGHKLALIKSLPFVHTARRYYRLDGLVARAAFQFKTTGFSGLPHLPLNDEQASHLLRAGNSPWQMSQFLDWLCVGRSLVTSALVPTAGSRYYQMSCLLSGSLQIVFRPGHRWSDARLLRLVWSSPTLEGLVVSPPRLLANPAIVPVADRVLDLEDYAPVGRNPFLKHRYFQSLAGMTLLNLTSFGPISLVRVDEDLWESYADQTMMNYFGHTFNEICYMMIQSNANRPWEPRGSYSRTAQIILSLFWLSYFGVIHQHKTWRTFYFMCNKRGDGTENWTLATSMTGTAQINPGDRHLYIMPTSPDWNMETNIILSSALTACLASVEQLPIIHNDSVPAPSKDIHGWTGRHGSVLHGFQIEGAVAEYCRSLRRDGVMSRGDEQTILARAAATQAFKRDKLETWAAEDEQYNRTHPNSRTWRTKPFVQAQWALGNTVQTAAALAGIL</sequence>
<dbReference type="PANTHER" id="PTHR33626:SF2">
    <property type="match status" value="1"/>
</dbReference>
<name>A0A7L5EP68_9REOV</name>
<proteinExistence type="predicted"/>
<keyword evidence="2" id="KW-0167">Capsid protein</keyword>
<dbReference type="InterPro" id="IPR004317">
    <property type="entry name" value="Sigma_1_2_reovir"/>
</dbReference>
<evidence type="ECO:0000256" key="1">
    <source>
        <dbReference type="ARBA" id="ARBA00004328"/>
    </source>
</evidence>
<dbReference type="Pfam" id="PF03084">
    <property type="entry name" value="Sigma_1_2"/>
    <property type="match status" value="1"/>
</dbReference>
<protein>
    <submittedName>
        <fullName evidence="4">Sigma 2</fullName>
    </submittedName>
</protein>
<dbReference type="GO" id="GO:0019028">
    <property type="term" value="C:viral capsid"/>
    <property type="evidence" value="ECO:0007669"/>
    <property type="project" value="UniProtKB-KW"/>
</dbReference>
<organism evidence="4">
    <name type="scientific">Phocid orthoreovirus 1</name>
    <dbReference type="NCBI Taxonomy" id="2854225"/>
    <lineage>
        <taxon>Viruses</taxon>
        <taxon>Riboviria</taxon>
        <taxon>Orthornavirae</taxon>
        <taxon>Duplornaviricota</taxon>
        <taxon>Resentoviricetes</taxon>
        <taxon>Reovirales</taxon>
        <taxon>Spinareoviridae</taxon>
        <taxon>Orthoreovirus</taxon>
    </lineage>
</organism>
<keyword evidence="3" id="KW-0946">Virion</keyword>
<evidence type="ECO:0000256" key="3">
    <source>
        <dbReference type="ARBA" id="ARBA00022844"/>
    </source>
</evidence>
<reference evidence="4" key="1">
    <citation type="submission" date="2019-12" db="EMBL/GenBank/DDBJ databases">
        <authorList>
            <person name="Nielsen O."/>
            <person name="Rodrigues T.C.S."/>
            <person name="Subramaniam K."/>
            <person name="Lambourn D."/>
            <person name="Popov V.L."/>
            <person name="Waltzek T.B."/>
            <person name="Raverty S."/>
        </authorList>
    </citation>
    <scope>NUCLEOTIDE SEQUENCE</scope>
    <source>
        <strain evidence="4">PhRV1/Phoca vitulina/USA/2007-2008</strain>
    </source>
</reference>
<dbReference type="EMBL" id="MN820536">
    <property type="protein sequence ID" value="QJE50384.1"/>
    <property type="molecule type" value="Genomic_RNA"/>
</dbReference>
<accession>A0A7L5EP68</accession>
<evidence type="ECO:0000256" key="2">
    <source>
        <dbReference type="ARBA" id="ARBA00022561"/>
    </source>
</evidence>
<dbReference type="PANTHER" id="PTHR33626">
    <property type="entry name" value="ZGC:158463"/>
    <property type="match status" value="1"/>
</dbReference>
<dbReference type="Gene3D" id="1.10.287.1520">
    <property type="match status" value="1"/>
</dbReference>